<evidence type="ECO:0000259" key="8">
    <source>
        <dbReference type="PROSITE" id="PS50865"/>
    </source>
</evidence>
<dbReference type="SUPFAM" id="SSF144232">
    <property type="entry name" value="HIT/MYND zinc finger-like"/>
    <property type="match status" value="1"/>
</dbReference>
<dbReference type="GeneID" id="116289951"/>
<feature type="repeat" description="ANK" evidence="5">
    <location>
        <begin position="311"/>
        <end position="343"/>
    </location>
</feature>
<dbReference type="FunCoup" id="A0A6P8HAX2">
    <property type="interactions" value="121"/>
</dbReference>
<dbReference type="SMART" id="SM00248">
    <property type="entry name" value="ANK"/>
    <property type="match status" value="6"/>
</dbReference>
<feature type="repeat" description="ANK" evidence="5">
    <location>
        <begin position="649"/>
        <end position="684"/>
    </location>
</feature>
<dbReference type="InterPro" id="IPR003409">
    <property type="entry name" value="MORN"/>
</dbReference>
<keyword evidence="5" id="KW-0040">ANK repeat</keyword>
<accession>A0A6P8HAX2</accession>
<gene>
    <name evidence="10" type="primary">LOC116289951</name>
</gene>
<evidence type="ECO:0000256" key="4">
    <source>
        <dbReference type="ARBA" id="ARBA00022833"/>
    </source>
</evidence>
<dbReference type="SUPFAM" id="SSF82185">
    <property type="entry name" value="Histone H3 K4-specific methyltransferase SET7/9 N-terminal domain"/>
    <property type="match status" value="2"/>
</dbReference>
<evidence type="ECO:0000256" key="2">
    <source>
        <dbReference type="ARBA" id="ARBA00022737"/>
    </source>
</evidence>
<dbReference type="OrthoDB" id="48314at2759"/>
<dbReference type="PROSITE" id="PS50297">
    <property type="entry name" value="ANK_REP_REGION"/>
    <property type="match status" value="2"/>
</dbReference>
<dbReference type="InterPro" id="IPR002893">
    <property type="entry name" value="Znf_MYND"/>
</dbReference>
<dbReference type="InterPro" id="IPR036770">
    <property type="entry name" value="Ankyrin_rpt-contain_sf"/>
</dbReference>
<dbReference type="InParanoid" id="A0A6P8HAX2"/>
<feature type="region of interest" description="Disordered" evidence="7">
    <location>
        <begin position="891"/>
        <end position="913"/>
    </location>
</feature>
<evidence type="ECO:0000256" key="5">
    <source>
        <dbReference type="PROSITE-ProRule" id="PRU00023"/>
    </source>
</evidence>
<dbReference type="SMART" id="SM00698">
    <property type="entry name" value="MORN"/>
    <property type="match status" value="6"/>
</dbReference>
<dbReference type="InterPro" id="IPR002110">
    <property type="entry name" value="Ankyrin_rpt"/>
</dbReference>
<evidence type="ECO:0000256" key="6">
    <source>
        <dbReference type="PROSITE-ProRule" id="PRU00134"/>
    </source>
</evidence>
<sequence length="1060" mass="118829">MMFTGKSYGLVTTRQRTTDHSTCLLKLSSSRFRREYRSGAVYHGELEGYKKTGQGIFKWPNGACYDGEYTDNKRHGKGKQYWPDGAVYQGEFYKDLRHGFGKLTFADGESYEGEFYEDKKHGKGTYIWPDKTTFTGQFQFDRKEGFGCFVFPSGNIFQGIYKKDERDGPGILTYSNGREDVGIWSGAKIIKLCSVMESAFLFQHFTEYNVNAGQNLSIKVRHSNSAMESVRNTPSLIEIDESESNERVRRTIPESFPFMDIVDGIRGDRGPKGPLECNSEELLQAATAGDCIKVNNLLQDGLVHVDVADKTGYTPLLAAAVNCHRDVINCLLDYGANVNKLNDEGLSVLAACHVLFYTKHTWKDNIAENIPEENLFNYIQEDAQKGTFVHRNCRKITPESTDPSKGDVVSNTSEEIPHGMEGDTNTNIPKTNLFLTDPGGELVRLRSQEHEDSDAKGIERILNEGESERTEKQIHILDKNFEERMKLSIKRGVDKETLLKSAKKKETQKNTELIFTDKSREDNGLVKDDLLSNTRHLEVEKSGLTASNENSLFSIMSVFSTTKNVSSVTEDARSESSLEQNKQLFLTMQRRPHLEATVRLLLKRGADPNSSSLPMPVLFFATKAADTAAIEILLRKGADTSATLAHQKLGIAPLHIAVALPDPAGIQITELFLKSAADPDIRDSAFGSEDNNGRTPLHIACSREDNDKDACAVVRLLLDYGANPDLLCEGHSPLSLAICSGNDLAVDALLEHRANPSLKLNKGVGSALCAATSFAAERRRTPQGRIRLINKLMRHGANIVAPIVVTSRFPPGTVVDYAYTVFYQDRKIAHTPYHALTPSERDCYNARREMLEHLGDLLRTQVLRKEKELIEKQLVKIAEKQDSVKTPQYGILKSPERTPRPKDTEIQDTGHGVSSSRVTFHFEKESGIAEQEMQELEEEADREIEAIIKNDNSTGNDNQMEELRMLSLSSSPGRDDKCGLRIAVMKSANHMSISALATETQKMRKKVMKNRFRYCYECGRSIGVRLSACTRCKEVFYCSKSCKLKAWNARHREECVRVNR</sequence>
<evidence type="ECO:0000313" key="10">
    <source>
        <dbReference type="RefSeq" id="XP_031552766.1"/>
    </source>
</evidence>
<evidence type="ECO:0000256" key="1">
    <source>
        <dbReference type="ARBA" id="ARBA00022723"/>
    </source>
</evidence>
<feature type="repeat" description="ANK" evidence="5">
    <location>
        <begin position="692"/>
        <end position="729"/>
    </location>
</feature>
<dbReference type="Pfam" id="PF01753">
    <property type="entry name" value="zf-MYND"/>
    <property type="match status" value="1"/>
</dbReference>
<dbReference type="PROSITE" id="PS01360">
    <property type="entry name" value="ZF_MYND_1"/>
    <property type="match status" value="1"/>
</dbReference>
<dbReference type="Pfam" id="PF12796">
    <property type="entry name" value="Ank_2"/>
    <property type="match status" value="1"/>
</dbReference>
<dbReference type="Gene3D" id="2.20.110.10">
    <property type="entry name" value="Histone H3 K4-specific methyltransferase SET7/9 N-terminal domain"/>
    <property type="match status" value="3"/>
</dbReference>
<keyword evidence="2" id="KW-0677">Repeat</keyword>
<organism evidence="9 10">
    <name type="scientific">Actinia tenebrosa</name>
    <name type="common">Australian red waratah sea anemone</name>
    <dbReference type="NCBI Taxonomy" id="6105"/>
    <lineage>
        <taxon>Eukaryota</taxon>
        <taxon>Metazoa</taxon>
        <taxon>Cnidaria</taxon>
        <taxon>Anthozoa</taxon>
        <taxon>Hexacorallia</taxon>
        <taxon>Actiniaria</taxon>
        <taxon>Actiniidae</taxon>
        <taxon>Actinia</taxon>
    </lineage>
</organism>
<feature type="compositionally biased region" description="Polar residues" evidence="7">
    <location>
        <begin position="398"/>
        <end position="414"/>
    </location>
</feature>
<evidence type="ECO:0000256" key="3">
    <source>
        <dbReference type="ARBA" id="ARBA00022771"/>
    </source>
</evidence>
<dbReference type="PANTHER" id="PTHR15897:SF2">
    <property type="entry name" value="ANKYRIN REPEAT AND MYND DOMAIN-CONTAINING PROTEIN 1"/>
    <property type="match status" value="1"/>
</dbReference>
<dbReference type="Gene3D" id="1.25.40.20">
    <property type="entry name" value="Ankyrin repeat-containing domain"/>
    <property type="match status" value="3"/>
</dbReference>
<dbReference type="AlphaFoldDB" id="A0A6P8HAX2"/>
<dbReference type="KEGG" id="aten:116289951"/>
<evidence type="ECO:0000313" key="9">
    <source>
        <dbReference type="Proteomes" id="UP000515163"/>
    </source>
</evidence>
<dbReference type="Pfam" id="PF00023">
    <property type="entry name" value="Ank"/>
    <property type="match status" value="1"/>
</dbReference>
<dbReference type="Pfam" id="PF02493">
    <property type="entry name" value="MORN"/>
    <property type="match status" value="6"/>
</dbReference>
<keyword evidence="9" id="KW-1185">Reference proteome</keyword>
<proteinExistence type="predicted"/>
<keyword evidence="3 6" id="KW-0863">Zinc-finger</keyword>
<dbReference type="RefSeq" id="XP_031552766.1">
    <property type="nucleotide sequence ID" value="XM_031696906.1"/>
</dbReference>
<feature type="domain" description="MYND-type" evidence="8">
    <location>
        <begin position="1015"/>
        <end position="1055"/>
    </location>
</feature>
<dbReference type="Proteomes" id="UP000515163">
    <property type="component" value="Unplaced"/>
</dbReference>
<dbReference type="PROSITE" id="PS50088">
    <property type="entry name" value="ANK_REPEAT"/>
    <property type="match status" value="4"/>
</dbReference>
<dbReference type="PANTHER" id="PTHR15897">
    <property type="entry name" value="ANKYRIN REPEAT AND MYND DOMAIN PROTEIN 1"/>
    <property type="match status" value="1"/>
</dbReference>
<evidence type="ECO:0000256" key="7">
    <source>
        <dbReference type="SAM" id="MobiDB-lite"/>
    </source>
</evidence>
<dbReference type="Gene3D" id="6.10.140.2220">
    <property type="match status" value="1"/>
</dbReference>
<reference evidence="10" key="1">
    <citation type="submission" date="2025-08" db="UniProtKB">
        <authorList>
            <consortium name="RefSeq"/>
        </authorList>
    </citation>
    <scope>IDENTIFICATION</scope>
    <source>
        <tissue evidence="10">Tentacle</tissue>
    </source>
</reference>
<keyword evidence="1" id="KW-0479">Metal-binding</keyword>
<feature type="region of interest" description="Disordered" evidence="7">
    <location>
        <begin position="396"/>
        <end position="430"/>
    </location>
</feature>
<feature type="repeat" description="ANK" evidence="5">
    <location>
        <begin position="729"/>
        <end position="761"/>
    </location>
</feature>
<dbReference type="GO" id="GO:0008270">
    <property type="term" value="F:zinc ion binding"/>
    <property type="evidence" value="ECO:0007669"/>
    <property type="project" value="UniProtKB-KW"/>
</dbReference>
<protein>
    <submittedName>
        <fullName evidence="10">Ankyrin repeat and MYND domain-containing protein 1-like isoform X1</fullName>
    </submittedName>
</protein>
<keyword evidence="4" id="KW-0862">Zinc</keyword>
<dbReference type="InterPro" id="IPR053064">
    <property type="entry name" value="Ankyrin-MYND_domain-protein"/>
</dbReference>
<feature type="compositionally biased region" description="Basic and acidic residues" evidence="7">
    <location>
        <begin position="894"/>
        <end position="905"/>
    </location>
</feature>
<name>A0A6P8HAX2_ACTTE</name>
<dbReference type="PROSITE" id="PS50865">
    <property type="entry name" value="ZF_MYND_2"/>
    <property type="match status" value="1"/>
</dbReference>
<dbReference type="SUPFAM" id="SSF48403">
    <property type="entry name" value="Ankyrin repeat"/>
    <property type="match status" value="2"/>
</dbReference>